<evidence type="ECO:0000256" key="1">
    <source>
        <dbReference type="SAM" id="MobiDB-lite"/>
    </source>
</evidence>
<dbReference type="GO" id="GO:0005085">
    <property type="term" value="F:guanyl-nucleotide exchange factor activity"/>
    <property type="evidence" value="ECO:0007669"/>
    <property type="project" value="InterPro"/>
</dbReference>
<reference evidence="4" key="1">
    <citation type="submission" date="2015-02" db="EMBL/GenBank/DDBJ databases">
        <title>Genome sequencing for Strongylocentrotus purpuratus.</title>
        <authorList>
            <person name="Murali S."/>
            <person name="Liu Y."/>
            <person name="Vee V."/>
            <person name="English A."/>
            <person name="Wang M."/>
            <person name="Skinner E."/>
            <person name="Han Y."/>
            <person name="Muzny D.M."/>
            <person name="Worley K.C."/>
            <person name="Gibbs R.A."/>
        </authorList>
    </citation>
    <scope>NUCLEOTIDE SEQUENCE</scope>
</reference>
<dbReference type="InParanoid" id="A0A7M7PF27"/>
<feature type="domain" description="DH" evidence="2">
    <location>
        <begin position="232"/>
        <end position="370"/>
    </location>
</feature>
<sequence length="415" mass="47569">MASRPNYNPQWHGSAAASRRRRVGLGTPQYLGGGSSSMQPRNTRMYGGVQSHSRGRTAYDARDSAGNYAPRGQFATDFATYEDDVIVEEIEDEDWEEYGFGERETVVERQLSQSISYDSDLSGSPSNSTVKRTSEDWHSVFDKRLLQQSTNFSVTAILPKGHKVSLQCVDGMRVRDLLAAAIMEYKLPDCRVRLASTRALLNEDAEAFLLRNREIEFEERLLEIPVEGTTDRCLALLLNFVISQRDYCDLLRSYFNTYEEPLSQLPSLSSYHKRLLFSNLRPILRYSTRLLAQLEELVTSWNTRHKPIGVIFSRELWQEHRKYYNTYNEIRKLTHYLRQHNPEFIELCQELRGAARHSFDSLILLPVSHVMVMMMKNSRGMVVEVMMRVNDGLEYNDGGGIVDNSLDGGGSYLSE</sequence>
<evidence type="ECO:0000313" key="3">
    <source>
        <dbReference type="EnsemblMetazoa" id="XP_030850779"/>
    </source>
</evidence>
<protein>
    <recommendedName>
        <fullName evidence="2">DH domain-containing protein</fullName>
    </recommendedName>
</protein>
<dbReference type="KEGG" id="spu:100890048"/>
<dbReference type="PROSITE" id="PS50010">
    <property type="entry name" value="DH_2"/>
    <property type="match status" value="1"/>
</dbReference>
<dbReference type="OrthoDB" id="6424969at2759"/>
<dbReference type="RefSeq" id="XP_030850779.1">
    <property type="nucleotide sequence ID" value="XM_030994919.1"/>
</dbReference>
<proteinExistence type="predicted"/>
<dbReference type="OMA" id="HENDGRY"/>
<dbReference type="GeneID" id="100890048"/>
<dbReference type="AlphaFoldDB" id="A0A7M7PF27"/>
<evidence type="ECO:0000313" key="4">
    <source>
        <dbReference type="Proteomes" id="UP000007110"/>
    </source>
</evidence>
<dbReference type="Gene3D" id="1.20.900.10">
    <property type="entry name" value="Dbl homology (DH) domain"/>
    <property type="match status" value="1"/>
</dbReference>
<dbReference type="EnsemblMetazoa" id="XM_030994919">
    <property type="protein sequence ID" value="XP_030850779"/>
    <property type="gene ID" value="LOC100890048"/>
</dbReference>
<evidence type="ECO:0000259" key="2">
    <source>
        <dbReference type="PROSITE" id="PS50010"/>
    </source>
</evidence>
<name>A0A7M7PF27_STRPU</name>
<dbReference type="SUPFAM" id="SSF48065">
    <property type="entry name" value="DBL homology domain (DH-domain)"/>
    <property type="match status" value="1"/>
</dbReference>
<accession>A0A7M7PF27</accession>
<feature type="region of interest" description="Disordered" evidence="1">
    <location>
        <begin position="1"/>
        <end position="55"/>
    </location>
</feature>
<reference evidence="3" key="2">
    <citation type="submission" date="2021-01" db="UniProtKB">
        <authorList>
            <consortium name="EnsemblMetazoa"/>
        </authorList>
    </citation>
    <scope>IDENTIFICATION</scope>
</reference>
<keyword evidence="4" id="KW-1185">Reference proteome</keyword>
<organism evidence="3 4">
    <name type="scientific">Strongylocentrotus purpuratus</name>
    <name type="common">Purple sea urchin</name>
    <dbReference type="NCBI Taxonomy" id="7668"/>
    <lineage>
        <taxon>Eukaryota</taxon>
        <taxon>Metazoa</taxon>
        <taxon>Echinodermata</taxon>
        <taxon>Eleutherozoa</taxon>
        <taxon>Echinozoa</taxon>
        <taxon>Echinoidea</taxon>
        <taxon>Euechinoidea</taxon>
        <taxon>Echinacea</taxon>
        <taxon>Camarodonta</taxon>
        <taxon>Echinidea</taxon>
        <taxon>Strongylocentrotidae</taxon>
        <taxon>Strongylocentrotus</taxon>
    </lineage>
</organism>
<dbReference type="SMART" id="SM00325">
    <property type="entry name" value="RhoGEF"/>
    <property type="match status" value="1"/>
</dbReference>
<feature type="compositionally biased region" description="Polar residues" evidence="1">
    <location>
        <begin position="1"/>
        <end position="11"/>
    </location>
</feature>
<dbReference type="InterPro" id="IPR035899">
    <property type="entry name" value="DBL_dom_sf"/>
</dbReference>
<dbReference type="Proteomes" id="UP000007110">
    <property type="component" value="Unassembled WGS sequence"/>
</dbReference>
<dbReference type="InterPro" id="IPR000219">
    <property type="entry name" value="DH_dom"/>
</dbReference>
<dbReference type="Pfam" id="PF00621">
    <property type="entry name" value="RhoGEF"/>
    <property type="match status" value="1"/>
</dbReference>